<gene>
    <name evidence="14" type="ORF">LOD99_12949</name>
</gene>
<name>A0AAV7J9E4_9METZ</name>
<keyword evidence="7" id="KW-0030">Aminoacyl-tRNA synthetase</keyword>
<keyword evidence="6" id="KW-0648">Protein biosynthesis</keyword>
<feature type="binding site" evidence="11">
    <location>
        <position position="313"/>
    </location>
    <ligand>
        <name>L-serine</name>
        <dbReference type="ChEBI" id="CHEBI:33384"/>
    </ligand>
</feature>
<dbReference type="AlphaFoldDB" id="A0AAV7J9E4"/>
<evidence type="ECO:0000313" key="15">
    <source>
        <dbReference type="Proteomes" id="UP001165289"/>
    </source>
</evidence>
<dbReference type="SUPFAM" id="SSF46589">
    <property type="entry name" value="tRNA-binding arm"/>
    <property type="match status" value="1"/>
</dbReference>
<dbReference type="PANTHER" id="PTHR11778">
    <property type="entry name" value="SERYL-TRNA SYNTHETASE"/>
    <property type="match status" value="1"/>
</dbReference>
<keyword evidence="4" id="KW-0547">Nucleotide-binding</keyword>
<protein>
    <recommendedName>
        <fullName evidence="2">serine--tRNA ligase</fullName>
        <ecNumber evidence="2">6.1.1.11</ecNumber>
    </recommendedName>
    <alternativeName>
        <fullName evidence="8">Seryl-tRNA synthetase</fullName>
    </alternativeName>
</protein>
<dbReference type="CDD" id="cd00770">
    <property type="entry name" value="SerRS_core"/>
    <property type="match status" value="1"/>
</dbReference>
<dbReference type="GO" id="GO:0006434">
    <property type="term" value="P:seryl-tRNA aminoacylation"/>
    <property type="evidence" value="ECO:0007669"/>
    <property type="project" value="InterPro"/>
</dbReference>
<dbReference type="GO" id="GO:0005524">
    <property type="term" value="F:ATP binding"/>
    <property type="evidence" value="ECO:0007669"/>
    <property type="project" value="UniProtKB-KW"/>
</dbReference>
<dbReference type="Gene3D" id="1.10.287.40">
    <property type="entry name" value="Serine-tRNA synthetase, tRNA binding domain"/>
    <property type="match status" value="1"/>
</dbReference>
<evidence type="ECO:0000259" key="13">
    <source>
        <dbReference type="PROSITE" id="PS50862"/>
    </source>
</evidence>
<dbReference type="InterPro" id="IPR045864">
    <property type="entry name" value="aa-tRNA-synth_II/BPL/LPL"/>
</dbReference>
<evidence type="ECO:0000256" key="6">
    <source>
        <dbReference type="ARBA" id="ARBA00022917"/>
    </source>
</evidence>
<evidence type="ECO:0000256" key="3">
    <source>
        <dbReference type="ARBA" id="ARBA00022598"/>
    </source>
</evidence>
<feature type="binding site" evidence="11">
    <location>
        <position position="282"/>
    </location>
    <ligand>
        <name>L-serine</name>
        <dbReference type="ChEBI" id="CHEBI:33384"/>
    </ligand>
</feature>
<dbReference type="PRINTS" id="PR00981">
    <property type="entry name" value="TRNASYNTHSER"/>
</dbReference>
<dbReference type="GO" id="GO:0004828">
    <property type="term" value="F:serine-tRNA ligase activity"/>
    <property type="evidence" value="ECO:0007669"/>
    <property type="project" value="UniProtKB-EC"/>
</dbReference>
<evidence type="ECO:0000313" key="14">
    <source>
        <dbReference type="EMBL" id="KAI6645686.1"/>
    </source>
</evidence>
<evidence type="ECO:0000256" key="12">
    <source>
        <dbReference type="PIRSR" id="PIRSR001529-2"/>
    </source>
</evidence>
<evidence type="ECO:0000256" key="2">
    <source>
        <dbReference type="ARBA" id="ARBA00012840"/>
    </source>
</evidence>
<keyword evidence="5 12" id="KW-0067">ATP-binding</keyword>
<dbReference type="Proteomes" id="UP001165289">
    <property type="component" value="Unassembled WGS sequence"/>
</dbReference>
<dbReference type="InterPro" id="IPR033729">
    <property type="entry name" value="SerRS_core"/>
</dbReference>
<dbReference type="SUPFAM" id="SSF55681">
    <property type="entry name" value="Class II aaRS and biotin synthetases"/>
    <property type="match status" value="1"/>
</dbReference>
<comment type="catalytic activity">
    <reaction evidence="9">
        <text>tRNA(Sec) + L-serine + ATP = L-seryl-tRNA(Sec) + AMP + diphosphate + H(+)</text>
        <dbReference type="Rhea" id="RHEA:42580"/>
        <dbReference type="Rhea" id="RHEA-COMP:9742"/>
        <dbReference type="Rhea" id="RHEA-COMP:10128"/>
        <dbReference type="ChEBI" id="CHEBI:15378"/>
        <dbReference type="ChEBI" id="CHEBI:30616"/>
        <dbReference type="ChEBI" id="CHEBI:33019"/>
        <dbReference type="ChEBI" id="CHEBI:33384"/>
        <dbReference type="ChEBI" id="CHEBI:78442"/>
        <dbReference type="ChEBI" id="CHEBI:78533"/>
        <dbReference type="ChEBI" id="CHEBI:456215"/>
        <dbReference type="EC" id="6.1.1.11"/>
    </reaction>
</comment>
<dbReference type="InterPro" id="IPR002317">
    <property type="entry name" value="Ser-tRNA-ligase_type_1"/>
</dbReference>
<feature type="site" description="Important for serine binding" evidence="11">
    <location>
        <position position="437"/>
    </location>
</feature>
<evidence type="ECO:0000256" key="8">
    <source>
        <dbReference type="ARBA" id="ARBA00031113"/>
    </source>
</evidence>
<dbReference type="InterPro" id="IPR010978">
    <property type="entry name" value="tRNA-bd_arm"/>
</dbReference>
<dbReference type="EC" id="6.1.1.11" evidence="2"/>
<dbReference type="FunFam" id="3.30.930.10:FF:000026">
    <property type="entry name" value="Seryl-tRNA synthetase, cytoplasmic"/>
    <property type="match status" value="1"/>
</dbReference>
<feature type="binding site" evidence="12">
    <location>
        <begin position="329"/>
        <end position="332"/>
    </location>
    <ligand>
        <name>ATP</name>
        <dbReference type="ChEBI" id="CHEBI:30616"/>
    </ligand>
</feature>
<dbReference type="EMBL" id="JAKMXF010000365">
    <property type="protein sequence ID" value="KAI6645686.1"/>
    <property type="molecule type" value="Genomic_DNA"/>
</dbReference>
<keyword evidence="15" id="KW-1185">Reference proteome</keyword>
<feature type="domain" description="Aminoacyl-transfer RNA synthetases class-II family profile" evidence="13">
    <location>
        <begin position="179"/>
        <end position="461"/>
    </location>
</feature>
<dbReference type="NCBIfam" id="TIGR00414">
    <property type="entry name" value="serS"/>
    <property type="match status" value="1"/>
</dbReference>
<dbReference type="Pfam" id="PF02403">
    <property type="entry name" value="Seryl_tRNA_N"/>
    <property type="match status" value="1"/>
</dbReference>
<dbReference type="InterPro" id="IPR006195">
    <property type="entry name" value="aa-tRNA-synth_II"/>
</dbReference>
<proteinExistence type="inferred from homology"/>
<feature type="binding site" evidence="11">
    <location>
        <position position="336"/>
    </location>
    <ligand>
        <name>L-serine</name>
        <dbReference type="ChEBI" id="CHEBI:33384"/>
    </ligand>
</feature>
<organism evidence="14 15">
    <name type="scientific">Oopsacas minuta</name>
    <dbReference type="NCBI Taxonomy" id="111878"/>
    <lineage>
        <taxon>Eukaryota</taxon>
        <taxon>Metazoa</taxon>
        <taxon>Porifera</taxon>
        <taxon>Hexactinellida</taxon>
        <taxon>Hexasterophora</taxon>
        <taxon>Lyssacinosida</taxon>
        <taxon>Leucopsacidae</taxon>
        <taxon>Oopsacas</taxon>
    </lineage>
</organism>
<comment type="caution">
    <text evidence="14">The sequence shown here is derived from an EMBL/GenBank/DDBJ whole genome shotgun (WGS) entry which is preliminary data.</text>
</comment>
<dbReference type="InterPro" id="IPR042103">
    <property type="entry name" value="SerRS_1_N_sf"/>
</dbReference>
<dbReference type="PROSITE" id="PS50862">
    <property type="entry name" value="AA_TRNA_LIGASE_II"/>
    <property type="match status" value="1"/>
</dbReference>
<evidence type="ECO:0000256" key="4">
    <source>
        <dbReference type="ARBA" id="ARBA00022741"/>
    </source>
</evidence>
<accession>A0AAV7J9E4</accession>
<reference evidence="14 15" key="1">
    <citation type="journal article" date="2023" name="BMC Biol.">
        <title>The compact genome of the sponge Oopsacas minuta (Hexactinellida) is lacking key metazoan core genes.</title>
        <authorList>
            <person name="Santini S."/>
            <person name="Schenkelaars Q."/>
            <person name="Jourda C."/>
            <person name="Duchesne M."/>
            <person name="Belahbib H."/>
            <person name="Rocher C."/>
            <person name="Selva M."/>
            <person name="Riesgo A."/>
            <person name="Vervoort M."/>
            <person name="Leys S.P."/>
            <person name="Kodjabachian L."/>
            <person name="Le Bivic A."/>
            <person name="Borchiellini C."/>
            <person name="Claverie J.M."/>
            <person name="Renard E."/>
        </authorList>
    </citation>
    <scope>NUCLEOTIDE SEQUENCE [LARGE SCALE GENOMIC DNA]</scope>
    <source>
        <strain evidence="14">SPO-2</strain>
    </source>
</reference>
<feature type="binding site" evidence="11">
    <location>
        <position position="435"/>
    </location>
    <ligand>
        <name>L-serine</name>
        <dbReference type="ChEBI" id="CHEBI:33384"/>
    </ligand>
</feature>
<evidence type="ECO:0000256" key="9">
    <source>
        <dbReference type="ARBA" id="ARBA00047929"/>
    </source>
</evidence>
<dbReference type="PIRSF" id="PIRSF001529">
    <property type="entry name" value="Ser-tRNA-synth_IIa"/>
    <property type="match status" value="1"/>
</dbReference>
<sequence>MATNINIPDIPSLEFDLLRADKGGKPELVRENQKKRFKSVEGVDKIIELDTLWRKLRFSGDNWNKVKRIVCTQIGDLMKTKGPMGEEGDQIPEDIILKLSELNKELVSVLNVTVLKKLVAKVELEMKSNNEKLMETEREREVLFSELGNLLHPDVIISDDEENNKIERTFGDCSVRYKHSHVDLIEMIDAVDLHRGSLVSGSRCYYLKGPGVFLEQALIQLALRELGDKGFEVISTPFFMKKGVMQQVAQLSQFDEELYKVVGKRSEVKEDVEIEEKYLIATSEQTIAAFHRDEWLPTKSLPIRYAGISTCFRQEVGSHGRDMLGIFRVHQFNKIEQFCITSPNESWTMFHEMIGNAESFYKLLGIPYRVVNIVSGELNNAAAMKYDLEAWFPSSGKFRELVSCSNCTDWQSRRLLIRYGQKKLNEAATYVHMLNATMCATTRTICAILENYQTEAGIKVPEALQPFMPTKFREYIPYVAKEISTNQEAAVKKKGGKVK</sequence>
<comment type="catalytic activity">
    <reaction evidence="10">
        <text>tRNA(Ser) + L-serine + ATP = L-seryl-tRNA(Ser) + AMP + diphosphate + H(+)</text>
        <dbReference type="Rhea" id="RHEA:12292"/>
        <dbReference type="Rhea" id="RHEA-COMP:9669"/>
        <dbReference type="Rhea" id="RHEA-COMP:9703"/>
        <dbReference type="ChEBI" id="CHEBI:15378"/>
        <dbReference type="ChEBI" id="CHEBI:30616"/>
        <dbReference type="ChEBI" id="CHEBI:33019"/>
        <dbReference type="ChEBI" id="CHEBI:33384"/>
        <dbReference type="ChEBI" id="CHEBI:78442"/>
        <dbReference type="ChEBI" id="CHEBI:78533"/>
        <dbReference type="ChEBI" id="CHEBI:456215"/>
        <dbReference type="EC" id="6.1.1.11"/>
    </reaction>
</comment>
<dbReference type="InterPro" id="IPR002314">
    <property type="entry name" value="aa-tRNA-synt_IIb"/>
</dbReference>
<evidence type="ECO:0000256" key="10">
    <source>
        <dbReference type="ARBA" id="ARBA00048823"/>
    </source>
</evidence>
<evidence type="ECO:0000256" key="11">
    <source>
        <dbReference type="PIRSR" id="PIRSR001529-1"/>
    </source>
</evidence>
<dbReference type="FunFam" id="1.10.287.40:FF:000002">
    <property type="entry name" value="Serine--tRNA ligase, cytoplasmic"/>
    <property type="match status" value="1"/>
</dbReference>
<keyword evidence="3 14" id="KW-0436">Ligase</keyword>
<dbReference type="InterPro" id="IPR015866">
    <property type="entry name" value="Ser-tRNA-synth_1_N"/>
</dbReference>
<evidence type="ECO:0000256" key="1">
    <source>
        <dbReference type="ARBA" id="ARBA00010728"/>
    </source>
</evidence>
<feature type="binding site" evidence="12">
    <location>
        <begin position="313"/>
        <end position="315"/>
    </location>
    <ligand>
        <name>ATP</name>
        <dbReference type="ChEBI" id="CHEBI:30616"/>
    </ligand>
</feature>
<dbReference type="Pfam" id="PF00587">
    <property type="entry name" value="tRNA-synt_2b"/>
    <property type="match status" value="1"/>
</dbReference>
<dbReference type="Gene3D" id="3.30.930.10">
    <property type="entry name" value="Bira Bifunctional Protein, Domain 2"/>
    <property type="match status" value="1"/>
</dbReference>
<feature type="binding site" evidence="12">
    <location>
        <begin position="400"/>
        <end position="403"/>
    </location>
    <ligand>
        <name>ATP</name>
        <dbReference type="ChEBI" id="CHEBI:30616"/>
    </ligand>
</feature>
<evidence type="ECO:0000256" key="5">
    <source>
        <dbReference type="ARBA" id="ARBA00022840"/>
    </source>
</evidence>
<evidence type="ECO:0000256" key="7">
    <source>
        <dbReference type="ARBA" id="ARBA00023146"/>
    </source>
</evidence>
<comment type="similarity">
    <text evidence="1">Belongs to the class-II aminoacyl-tRNA synthetase family. Type-1 seryl-tRNA synthetase subfamily.</text>
</comment>